<proteinExistence type="predicted"/>
<gene>
    <name evidence="2" type="ORF">GCM10009751_03050</name>
</gene>
<sequence length="231" mass="23952">MGDDMSHRTKGMTMAETTVEAPGGGRTDGARIDLAAVELLALVSMRRNTATDRARALLGLPEDGIDSPVTTAGVGSLLARRLATVAEGRLAPLGPVNEIASILMNAVEWIEAIGTTDDASNVAAVIRSPEGTVLLEPRPYDVWNAWPLSQGDPLPVIGARFVASAFGNLPRSRPFSGSVRVVAADATTRSAVVTVSDDEAWTLASGPGGDISEPAPITPDPTFQVLATTLA</sequence>
<evidence type="ECO:0000313" key="3">
    <source>
        <dbReference type="Proteomes" id="UP001501094"/>
    </source>
</evidence>
<organism evidence="2 3">
    <name type="scientific">Myceligenerans crystallogenes</name>
    <dbReference type="NCBI Taxonomy" id="316335"/>
    <lineage>
        <taxon>Bacteria</taxon>
        <taxon>Bacillati</taxon>
        <taxon>Actinomycetota</taxon>
        <taxon>Actinomycetes</taxon>
        <taxon>Micrococcales</taxon>
        <taxon>Promicromonosporaceae</taxon>
        <taxon>Myceligenerans</taxon>
    </lineage>
</organism>
<name>A0ABP4ZBM9_9MICO</name>
<accession>A0ABP4ZBM9</accession>
<comment type="caution">
    <text evidence="2">The sequence shown here is derived from an EMBL/GenBank/DDBJ whole genome shotgun (WGS) entry which is preliminary data.</text>
</comment>
<protein>
    <submittedName>
        <fullName evidence="2">Uncharacterized protein</fullName>
    </submittedName>
</protein>
<dbReference type="Proteomes" id="UP001501094">
    <property type="component" value="Unassembled WGS sequence"/>
</dbReference>
<evidence type="ECO:0000256" key="1">
    <source>
        <dbReference type="SAM" id="MobiDB-lite"/>
    </source>
</evidence>
<feature type="region of interest" description="Disordered" evidence="1">
    <location>
        <begin position="1"/>
        <end position="26"/>
    </location>
</feature>
<evidence type="ECO:0000313" key="2">
    <source>
        <dbReference type="EMBL" id="GAA1850174.1"/>
    </source>
</evidence>
<reference evidence="3" key="1">
    <citation type="journal article" date="2019" name="Int. J. Syst. Evol. Microbiol.">
        <title>The Global Catalogue of Microorganisms (GCM) 10K type strain sequencing project: providing services to taxonomists for standard genome sequencing and annotation.</title>
        <authorList>
            <consortium name="The Broad Institute Genomics Platform"/>
            <consortium name="The Broad Institute Genome Sequencing Center for Infectious Disease"/>
            <person name="Wu L."/>
            <person name="Ma J."/>
        </authorList>
    </citation>
    <scope>NUCLEOTIDE SEQUENCE [LARGE SCALE GENOMIC DNA]</scope>
    <source>
        <strain evidence="3">JCM 14326</strain>
    </source>
</reference>
<keyword evidence="3" id="KW-1185">Reference proteome</keyword>
<dbReference type="EMBL" id="BAAANL010000001">
    <property type="protein sequence ID" value="GAA1850174.1"/>
    <property type="molecule type" value="Genomic_DNA"/>
</dbReference>